<dbReference type="PANTHER" id="PTHR40661:SF3">
    <property type="entry name" value="FELS-1 PROPHAGE TRANSCRIPTIONAL REGULATOR"/>
    <property type="match status" value="1"/>
</dbReference>
<dbReference type="Pfam" id="PF00717">
    <property type="entry name" value="Peptidase_S24"/>
    <property type="match status" value="1"/>
</dbReference>
<evidence type="ECO:0000256" key="3">
    <source>
        <dbReference type="ARBA" id="ARBA00023163"/>
    </source>
</evidence>
<dbReference type="PANTHER" id="PTHR40661">
    <property type="match status" value="1"/>
</dbReference>
<evidence type="ECO:0000259" key="4">
    <source>
        <dbReference type="PROSITE" id="PS50943"/>
    </source>
</evidence>
<evidence type="ECO:0000256" key="1">
    <source>
        <dbReference type="ARBA" id="ARBA00023015"/>
    </source>
</evidence>
<dbReference type="EMBL" id="VOCK01000003">
    <property type="protein sequence ID" value="TWQ56587.1"/>
    <property type="molecule type" value="Genomic_DNA"/>
</dbReference>
<dbReference type="Proteomes" id="UP000320455">
    <property type="component" value="Unassembled WGS sequence"/>
</dbReference>
<evidence type="ECO:0000256" key="2">
    <source>
        <dbReference type="ARBA" id="ARBA00023125"/>
    </source>
</evidence>
<dbReference type="SMART" id="SM00530">
    <property type="entry name" value="HTH_XRE"/>
    <property type="match status" value="1"/>
</dbReference>
<dbReference type="SUPFAM" id="SSF51306">
    <property type="entry name" value="LexA/Signal peptidase"/>
    <property type="match status" value="1"/>
</dbReference>
<dbReference type="Gene3D" id="1.10.260.40">
    <property type="entry name" value="lambda repressor-like DNA-binding domains"/>
    <property type="match status" value="1"/>
</dbReference>
<name>A0ABD7SH23_XANVA</name>
<feature type="domain" description="HTH cro/C1-type" evidence="4">
    <location>
        <begin position="30"/>
        <end position="78"/>
    </location>
</feature>
<keyword evidence="1" id="KW-0805">Transcription regulation</keyword>
<organism evidence="5 6">
    <name type="scientific">Xanthomonas vasicola</name>
    <dbReference type="NCBI Taxonomy" id="56459"/>
    <lineage>
        <taxon>Bacteria</taxon>
        <taxon>Pseudomonadati</taxon>
        <taxon>Pseudomonadota</taxon>
        <taxon>Gammaproteobacteria</taxon>
        <taxon>Lysobacterales</taxon>
        <taxon>Lysobacteraceae</taxon>
        <taxon>Xanthomonas</taxon>
    </lineage>
</organism>
<dbReference type="Pfam" id="PF01381">
    <property type="entry name" value="HTH_3"/>
    <property type="match status" value="1"/>
</dbReference>
<accession>A0ABD7SH23</accession>
<protein>
    <submittedName>
        <fullName evidence="5">Helix-turn-helix transcriptional regulator</fullName>
    </submittedName>
</protein>
<dbReference type="Gene3D" id="2.10.109.10">
    <property type="entry name" value="Umud Fragment, subunit A"/>
    <property type="match status" value="1"/>
</dbReference>
<keyword evidence="6" id="KW-1185">Reference proteome</keyword>
<dbReference type="InterPro" id="IPR001387">
    <property type="entry name" value="Cro/C1-type_HTH"/>
</dbReference>
<sequence>MESSRRAKPTIADAEAAERLKTAWSERARERGITQDKMAEELGITQGAVSQYLNGKIPMNYRTLMAFCQALGIDACDIRTDLPEQRLVSHAASDDSDWTAVTGYSQAVGLGASGAEATEYAETHSLHFKKTSLRRRGILGRPLAVYYGKGDSMEPAITDGDAILFDTSDTRIVDGVMYLIQVHGAANPEYYVKRAEVLDGTVYFRSDNPHGDHDWRKPKRMDSQRQPITVVGRVHWIGGWAD</sequence>
<dbReference type="PROSITE" id="PS50943">
    <property type="entry name" value="HTH_CROC1"/>
    <property type="match status" value="1"/>
</dbReference>
<evidence type="ECO:0000313" key="5">
    <source>
        <dbReference type="EMBL" id="TWQ56587.1"/>
    </source>
</evidence>
<dbReference type="CDD" id="cd00093">
    <property type="entry name" value="HTH_XRE"/>
    <property type="match status" value="1"/>
</dbReference>
<evidence type="ECO:0000313" key="6">
    <source>
        <dbReference type="Proteomes" id="UP000320455"/>
    </source>
</evidence>
<reference evidence="6" key="1">
    <citation type="journal article" date="2020" name="Phytopathology">
        <title>Genomic acquisitions in emerging populations of Xanthomonas vasicola pv. vasculorum infecting corn in the U.S. and Argentina.</title>
        <authorList>
            <person name="Perez-Quintero A.L."/>
        </authorList>
    </citation>
    <scope>NUCLEOTIDE SEQUENCE [LARGE SCALE GENOMIC DNA]</scope>
    <source>
        <strain evidence="6">Xvh-L</strain>
    </source>
</reference>
<comment type="caution">
    <text evidence="5">The sequence shown here is derived from an EMBL/GenBank/DDBJ whole genome shotgun (WGS) entry which is preliminary data.</text>
</comment>
<dbReference type="CDD" id="cd06529">
    <property type="entry name" value="S24_LexA-like"/>
    <property type="match status" value="1"/>
</dbReference>
<dbReference type="SUPFAM" id="SSF47413">
    <property type="entry name" value="lambda repressor-like DNA-binding domains"/>
    <property type="match status" value="1"/>
</dbReference>
<dbReference type="AlphaFoldDB" id="A0ABD7SH23"/>
<dbReference type="InterPro" id="IPR010982">
    <property type="entry name" value="Lambda_DNA-bd_dom_sf"/>
</dbReference>
<dbReference type="InterPro" id="IPR015927">
    <property type="entry name" value="Peptidase_S24_S26A/B/C"/>
</dbReference>
<gene>
    <name evidence="5" type="ORF">FQK01_02800</name>
</gene>
<dbReference type="GO" id="GO:0003677">
    <property type="term" value="F:DNA binding"/>
    <property type="evidence" value="ECO:0007669"/>
    <property type="project" value="UniProtKB-KW"/>
</dbReference>
<proteinExistence type="predicted"/>
<keyword evidence="2" id="KW-0238">DNA-binding</keyword>
<dbReference type="InterPro" id="IPR039418">
    <property type="entry name" value="LexA-like"/>
</dbReference>
<dbReference type="InterPro" id="IPR036286">
    <property type="entry name" value="LexA/Signal_pep-like_sf"/>
</dbReference>
<keyword evidence="3" id="KW-0804">Transcription</keyword>